<accession>A0A1X7UDN1</accession>
<dbReference type="AlphaFoldDB" id="A0A1X7UDN1"/>
<dbReference type="InterPro" id="IPR001806">
    <property type="entry name" value="Small_GTPase"/>
</dbReference>
<dbReference type="EnsemblMetazoa" id="XM_003388233.3">
    <property type="protein sequence ID" value="XP_003388281.1"/>
    <property type="gene ID" value="LOC100636669"/>
</dbReference>
<dbReference type="eggNOG" id="KOG0095">
    <property type="taxonomic scope" value="Eukaryota"/>
</dbReference>
<dbReference type="KEGG" id="aqu:100636669"/>
<dbReference type="InterPro" id="IPR005225">
    <property type="entry name" value="Small_GTP-bd"/>
</dbReference>
<reference evidence="6" key="2">
    <citation type="submission" date="2017-05" db="UniProtKB">
        <authorList>
            <consortium name="EnsemblMetazoa"/>
        </authorList>
    </citation>
    <scope>IDENTIFICATION</scope>
</reference>
<dbReference type="GO" id="GO:0003924">
    <property type="term" value="F:GTPase activity"/>
    <property type="evidence" value="ECO:0007669"/>
    <property type="project" value="InterPro"/>
</dbReference>
<evidence type="ECO:0000256" key="5">
    <source>
        <dbReference type="SAM" id="MobiDB-lite"/>
    </source>
</evidence>
<dbReference type="InParanoid" id="A0A1X7UDN1"/>
<dbReference type="SUPFAM" id="SSF52540">
    <property type="entry name" value="P-loop containing nucleoside triphosphate hydrolases"/>
    <property type="match status" value="1"/>
</dbReference>
<feature type="region of interest" description="Disordered" evidence="5">
    <location>
        <begin position="175"/>
        <end position="212"/>
    </location>
</feature>
<dbReference type="GO" id="GO:0005525">
    <property type="term" value="F:GTP binding"/>
    <property type="evidence" value="ECO:0007669"/>
    <property type="project" value="UniProtKB-KW"/>
</dbReference>
<gene>
    <name evidence="6" type="primary">100636669</name>
</gene>
<dbReference type="Proteomes" id="UP000007879">
    <property type="component" value="Unassembled WGS sequence"/>
</dbReference>
<dbReference type="NCBIfam" id="TIGR00231">
    <property type="entry name" value="small_GTP"/>
    <property type="match status" value="1"/>
</dbReference>
<dbReference type="SMART" id="SM00174">
    <property type="entry name" value="RHO"/>
    <property type="match status" value="1"/>
</dbReference>
<feature type="compositionally biased region" description="Gly residues" evidence="5">
    <location>
        <begin position="203"/>
        <end position="212"/>
    </location>
</feature>
<feature type="compositionally biased region" description="Polar residues" evidence="5">
    <location>
        <begin position="187"/>
        <end position="202"/>
    </location>
</feature>
<dbReference type="PANTHER" id="PTHR47977">
    <property type="entry name" value="RAS-RELATED PROTEIN RAB"/>
    <property type="match status" value="1"/>
</dbReference>
<sequence length="212" mass="23108">MEGEYDFLFKIVLIGDAGVGKTSIVRRYTDGVFTSAGIPTIGVDFCIKTLSVNGSAIKLQIWDTAGQERFRTITQSYYRSADAIVLVYDIGSATTFRNLPEWLSEVDRYAGTTVHKILIGNKSDRTDREIQTHLGSQFAQENDMPFLETSAKSADNIDNLFEQLAKTLRDTHMHKGIKQNTGGGAQSLKSSTVQVQRPSQEKSGGGGGGGCC</sequence>
<dbReference type="PRINTS" id="PR00449">
    <property type="entry name" value="RASTRNSFRMNG"/>
</dbReference>
<keyword evidence="3" id="KW-0342">GTP-binding</keyword>
<evidence type="ECO:0000256" key="1">
    <source>
        <dbReference type="ARBA" id="ARBA00004308"/>
    </source>
</evidence>
<dbReference type="InterPro" id="IPR050227">
    <property type="entry name" value="Rab"/>
</dbReference>
<dbReference type="GO" id="GO:0012505">
    <property type="term" value="C:endomembrane system"/>
    <property type="evidence" value="ECO:0007669"/>
    <property type="project" value="UniProtKB-SubCell"/>
</dbReference>
<dbReference type="FunCoup" id="A0A1X7UDN1">
    <property type="interactions" value="112"/>
</dbReference>
<keyword evidence="2" id="KW-0547">Nucleotide-binding</keyword>
<evidence type="ECO:0000313" key="7">
    <source>
        <dbReference type="Proteomes" id="UP000007879"/>
    </source>
</evidence>
<dbReference type="PROSITE" id="PS51421">
    <property type="entry name" value="RAS"/>
    <property type="match status" value="1"/>
</dbReference>
<dbReference type="SMART" id="SM00177">
    <property type="entry name" value="ARF"/>
    <property type="match status" value="1"/>
</dbReference>
<dbReference type="PROSITE" id="PS51419">
    <property type="entry name" value="RAB"/>
    <property type="match status" value="1"/>
</dbReference>
<dbReference type="CDD" id="cd00154">
    <property type="entry name" value="Rab"/>
    <property type="match status" value="1"/>
</dbReference>
<reference evidence="7" key="1">
    <citation type="journal article" date="2010" name="Nature">
        <title>The Amphimedon queenslandica genome and the evolution of animal complexity.</title>
        <authorList>
            <person name="Srivastava M."/>
            <person name="Simakov O."/>
            <person name="Chapman J."/>
            <person name="Fahey B."/>
            <person name="Gauthier M.E."/>
            <person name="Mitros T."/>
            <person name="Richards G.S."/>
            <person name="Conaco C."/>
            <person name="Dacre M."/>
            <person name="Hellsten U."/>
            <person name="Larroux C."/>
            <person name="Putnam N.H."/>
            <person name="Stanke M."/>
            <person name="Adamska M."/>
            <person name="Darling A."/>
            <person name="Degnan S.M."/>
            <person name="Oakley T.H."/>
            <person name="Plachetzki D.C."/>
            <person name="Zhai Y."/>
            <person name="Adamski M."/>
            <person name="Calcino A."/>
            <person name="Cummins S.F."/>
            <person name="Goodstein D.M."/>
            <person name="Harris C."/>
            <person name="Jackson D.J."/>
            <person name="Leys S.P."/>
            <person name="Shu S."/>
            <person name="Woodcroft B.J."/>
            <person name="Vervoort M."/>
            <person name="Kosik K.S."/>
            <person name="Manning G."/>
            <person name="Degnan B.M."/>
            <person name="Rokhsar D.S."/>
        </authorList>
    </citation>
    <scope>NUCLEOTIDE SEQUENCE [LARGE SCALE GENOMIC DNA]</scope>
</reference>
<dbReference type="SMART" id="SM00173">
    <property type="entry name" value="RAS"/>
    <property type="match status" value="1"/>
</dbReference>
<dbReference type="InterPro" id="IPR027417">
    <property type="entry name" value="P-loop_NTPase"/>
</dbReference>
<dbReference type="Gene3D" id="3.40.50.300">
    <property type="entry name" value="P-loop containing nucleotide triphosphate hydrolases"/>
    <property type="match status" value="1"/>
</dbReference>
<protein>
    <submittedName>
        <fullName evidence="6">Uncharacterized protein</fullName>
    </submittedName>
</protein>
<dbReference type="EnsemblMetazoa" id="Aqu2.1.25867_001">
    <property type="protein sequence ID" value="Aqu2.1.25867_001"/>
    <property type="gene ID" value="Aqu2.1.25867"/>
</dbReference>
<keyword evidence="7" id="KW-1185">Reference proteome</keyword>
<dbReference type="OrthoDB" id="9989112at2759"/>
<dbReference type="SMART" id="SM00175">
    <property type="entry name" value="RAB"/>
    <property type="match status" value="1"/>
</dbReference>
<proteinExistence type="predicted"/>
<comment type="subcellular location">
    <subcellularLocation>
        <location evidence="1">Endomembrane system</location>
    </subcellularLocation>
</comment>
<name>A0A1X7UDN1_AMPQE</name>
<keyword evidence="4" id="KW-0472">Membrane</keyword>
<dbReference type="STRING" id="400682.A0A1X7UDN1"/>
<evidence type="ECO:0000256" key="3">
    <source>
        <dbReference type="ARBA" id="ARBA00023134"/>
    </source>
</evidence>
<evidence type="ECO:0000313" key="6">
    <source>
        <dbReference type="EnsemblMetazoa" id="Aqu2.1.25867_001"/>
    </source>
</evidence>
<dbReference type="Pfam" id="PF00071">
    <property type="entry name" value="Ras"/>
    <property type="match status" value="1"/>
</dbReference>
<organism evidence="6">
    <name type="scientific">Amphimedon queenslandica</name>
    <name type="common">Sponge</name>
    <dbReference type="NCBI Taxonomy" id="400682"/>
    <lineage>
        <taxon>Eukaryota</taxon>
        <taxon>Metazoa</taxon>
        <taxon>Porifera</taxon>
        <taxon>Demospongiae</taxon>
        <taxon>Heteroscleromorpha</taxon>
        <taxon>Haplosclerida</taxon>
        <taxon>Niphatidae</taxon>
        <taxon>Amphimedon</taxon>
    </lineage>
</organism>
<evidence type="ECO:0000256" key="2">
    <source>
        <dbReference type="ARBA" id="ARBA00022741"/>
    </source>
</evidence>
<evidence type="ECO:0000256" key="4">
    <source>
        <dbReference type="ARBA" id="ARBA00023136"/>
    </source>
</evidence>
<dbReference type="SMART" id="SM00176">
    <property type="entry name" value="RAN"/>
    <property type="match status" value="1"/>
</dbReference>
<dbReference type="FunFam" id="3.40.50.300:FF:000586">
    <property type="entry name" value="Rab family GTPase"/>
    <property type="match status" value="1"/>
</dbReference>
<dbReference type="OMA" id="IDDQKIM"/>